<evidence type="ECO:0008006" key="4">
    <source>
        <dbReference type="Google" id="ProtNLM"/>
    </source>
</evidence>
<dbReference type="AlphaFoldDB" id="A0A6B2GYZ0"/>
<protein>
    <recommendedName>
        <fullName evidence="4">DUF3450 domain-containing protein</fullName>
    </recommendedName>
</protein>
<evidence type="ECO:0000256" key="1">
    <source>
        <dbReference type="SAM" id="SignalP"/>
    </source>
</evidence>
<evidence type="ECO:0000313" key="3">
    <source>
        <dbReference type="Proteomes" id="UP000478546"/>
    </source>
</evidence>
<dbReference type="Proteomes" id="UP000478546">
    <property type="component" value="Unassembled WGS sequence"/>
</dbReference>
<reference evidence="2 3" key="1">
    <citation type="submission" date="2020-01" db="EMBL/GenBank/DDBJ databases">
        <authorList>
            <person name="Kim M.K."/>
        </authorList>
    </citation>
    <scope>NUCLEOTIDE SEQUENCE [LARGE SCALE GENOMIC DNA]</scope>
    <source>
        <strain evidence="2 3">BT213</strain>
    </source>
</reference>
<dbReference type="RefSeq" id="WP_162345083.1">
    <property type="nucleotide sequence ID" value="NZ_JAAEAA010000004.1"/>
</dbReference>
<feature type="chain" id="PRO_5025461905" description="DUF3450 domain-containing protein" evidence="1">
    <location>
        <begin position="23"/>
        <end position="210"/>
    </location>
</feature>
<feature type="signal peptide" evidence="1">
    <location>
        <begin position="1"/>
        <end position="22"/>
    </location>
</feature>
<keyword evidence="3" id="KW-1185">Reference proteome</keyword>
<gene>
    <name evidence="2" type="ORF">GWO68_03715</name>
</gene>
<keyword evidence="1" id="KW-0732">Signal</keyword>
<sequence length="210" mass="24642">MRTVKKYVLALLFTGTIVGAQAQTKSQLEQDLTNLRTWMRKKSAQADSVTRAEWPAVKQEFKALTSGLDKNTEKLSQESKTEYNQYKSRYSEWEERNELRQSVNLDGSELERWENLMTGTTRIAAIKPAALRDAYIRLTDYTRANRRRWNLRDWDYAEFVFGELNTRKAEVLENLNNSDKIKIAALQVEFATLKKSREAQEAYNEMREKR</sequence>
<organism evidence="2 3">
    <name type="scientific">Pontibacter fetidus</name>
    <dbReference type="NCBI Taxonomy" id="2700082"/>
    <lineage>
        <taxon>Bacteria</taxon>
        <taxon>Pseudomonadati</taxon>
        <taxon>Bacteroidota</taxon>
        <taxon>Cytophagia</taxon>
        <taxon>Cytophagales</taxon>
        <taxon>Hymenobacteraceae</taxon>
        <taxon>Pontibacter</taxon>
    </lineage>
</organism>
<name>A0A6B2GYZ0_9BACT</name>
<dbReference type="EMBL" id="JAAEAA010000004">
    <property type="protein sequence ID" value="NDK55018.1"/>
    <property type="molecule type" value="Genomic_DNA"/>
</dbReference>
<accession>A0A6B2GYZ0</accession>
<proteinExistence type="predicted"/>
<comment type="caution">
    <text evidence="2">The sequence shown here is derived from an EMBL/GenBank/DDBJ whole genome shotgun (WGS) entry which is preliminary data.</text>
</comment>
<evidence type="ECO:0000313" key="2">
    <source>
        <dbReference type="EMBL" id="NDK55018.1"/>
    </source>
</evidence>